<organism evidence="2 3">
    <name type="scientific">Aquilegia coerulea</name>
    <name type="common">Rocky mountain columbine</name>
    <dbReference type="NCBI Taxonomy" id="218851"/>
    <lineage>
        <taxon>Eukaryota</taxon>
        <taxon>Viridiplantae</taxon>
        <taxon>Streptophyta</taxon>
        <taxon>Embryophyta</taxon>
        <taxon>Tracheophyta</taxon>
        <taxon>Spermatophyta</taxon>
        <taxon>Magnoliopsida</taxon>
        <taxon>Ranunculales</taxon>
        <taxon>Ranunculaceae</taxon>
        <taxon>Thalictroideae</taxon>
        <taxon>Aquilegia</taxon>
    </lineage>
</organism>
<dbReference type="AlphaFoldDB" id="A0A2G5DMJ7"/>
<dbReference type="OrthoDB" id="5586401at2759"/>
<feature type="region of interest" description="Disordered" evidence="1">
    <location>
        <begin position="1"/>
        <end position="38"/>
    </location>
</feature>
<dbReference type="STRING" id="218851.A0A2G5DMJ7"/>
<dbReference type="InParanoid" id="A0A2G5DMJ7"/>
<dbReference type="PANTHER" id="PTHR48236">
    <property type="entry name" value="COX19-LIKE CHCH FAMILY PROTEIN"/>
    <property type="match status" value="1"/>
</dbReference>
<feature type="compositionally biased region" description="Polar residues" evidence="1">
    <location>
        <begin position="15"/>
        <end position="24"/>
    </location>
</feature>
<protein>
    <recommendedName>
        <fullName evidence="4">CHCH domain-containing protein</fullName>
    </recommendedName>
</protein>
<evidence type="ECO:0000313" key="2">
    <source>
        <dbReference type="EMBL" id="PIA44725.1"/>
    </source>
</evidence>
<dbReference type="PANTHER" id="PTHR48236:SF1">
    <property type="entry name" value="COX19-LIKE CHCH FAMILY PROTEIN"/>
    <property type="match status" value="1"/>
</dbReference>
<gene>
    <name evidence="2" type="ORF">AQUCO_01700370v1</name>
</gene>
<accession>A0A2G5DMJ7</accession>
<reference evidence="2 3" key="1">
    <citation type="submission" date="2017-09" db="EMBL/GenBank/DDBJ databases">
        <title>WGS assembly of Aquilegia coerulea Goldsmith.</title>
        <authorList>
            <person name="Hodges S."/>
            <person name="Kramer E."/>
            <person name="Nordborg M."/>
            <person name="Tomkins J."/>
            <person name="Borevitz J."/>
            <person name="Derieg N."/>
            <person name="Yan J."/>
            <person name="Mihaltcheva S."/>
            <person name="Hayes R.D."/>
            <person name="Rokhsar D."/>
        </authorList>
    </citation>
    <scope>NUCLEOTIDE SEQUENCE [LARGE SCALE GENOMIC DNA]</scope>
    <source>
        <strain evidence="3">cv. Goldsmith</strain>
    </source>
</reference>
<dbReference type="Proteomes" id="UP000230069">
    <property type="component" value="Unassembled WGS sequence"/>
</dbReference>
<dbReference type="EMBL" id="KZ305034">
    <property type="protein sequence ID" value="PIA44725.1"/>
    <property type="molecule type" value="Genomic_DNA"/>
</dbReference>
<name>A0A2G5DMJ7_AQUCA</name>
<sequence length="86" mass="10003">MDSQKTKEPLPFPSPSSSAMTETQHPLHQDDADEEDENVKQLNQCSVLYLSLQDCLIEKDRNWKACQFEVQALKACHERRNKDQKK</sequence>
<proteinExistence type="predicted"/>
<evidence type="ECO:0008006" key="4">
    <source>
        <dbReference type="Google" id="ProtNLM"/>
    </source>
</evidence>
<evidence type="ECO:0000313" key="3">
    <source>
        <dbReference type="Proteomes" id="UP000230069"/>
    </source>
</evidence>
<keyword evidence="3" id="KW-1185">Reference proteome</keyword>
<evidence type="ECO:0000256" key="1">
    <source>
        <dbReference type="SAM" id="MobiDB-lite"/>
    </source>
</evidence>